<name>A0ACB7I2X2_MANES</name>
<evidence type="ECO:0000313" key="2">
    <source>
        <dbReference type="Proteomes" id="UP000091857"/>
    </source>
</evidence>
<accession>A0ACB7I2X2</accession>
<protein>
    <submittedName>
        <fullName evidence="1">Uncharacterized protein</fullName>
    </submittedName>
</protein>
<gene>
    <name evidence="1" type="ORF">MANES_02G036775v8</name>
</gene>
<comment type="caution">
    <text evidence="1">The sequence shown here is derived from an EMBL/GenBank/DDBJ whole genome shotgun (WGS) entry which is preliminary data.</text>
</comment>
<organism evidence="1 2">
    <name type="scientific">Manihot esculenta</name>
    <name type="common">Cassava</name>
    <name type="synonym">Jatropha manihot</name>
    <dbReference type="NCBI Taxonomy" id="3983"/>
    <lineage>
        <taxon>Eukaryota</taxon>
        <taxon>Viridiplantae</taxon>
        <taxon>Streptophyta</taxon>
        <taxon>Embryophyta</taxon>
        <taxon>Tracheophyta</taxon>
        <taxon>Spermatophyta</taxon>
        <taxon>Magnoliopsida</taxon>
        <taxon>eudicotyledons</taxon>
        <taxon>Gunneridae</taxon>
        <taxon>Pentapetalae</taxon>
        <taxon>rosids</taxon>
        <taxon>fabids</taxon>
        <taxon>Malpighiales</taxon>
        <taxon>Euphorbiaceae</taxon>
        <taxon>Crotonoideae</taxon>
        <taxon>Manihoteae</taxon>
        <taxon>Manihot</taxon>
    </lineage>
</organism>
<dbReference type="Proteomes" id="UP000091857">
    <property type="component" value="Chromosome 2"/>
</dbReference>
<dbReference type="EMBL" id="CM004388">
    <property type="protein sequence ID" value="KAG8659419.1"/>
    <property type="molecule type" value="Genomic_DNA"/>
</dbReference>
<evidence type="ECO:0000313" key="1">
    <source>
        <dbReference type="EMBL" id="KAG8659419.1"/>
    </source>
</evidence>
<sequence>MCLICHSNQNTLISLPIVFFLFQFLNCKSHIVKAEKCRNLRIEIPRLSNLISLTF</sequence>
<proteinExistence type="predicted"/>
<keyword evidence="2" id="KW-1185">Reference proteome</keyword>
<reference evidence="2" key="1">
    <citation type="journal article" date="2016" name="Nat. Biotechnol.">
        <title>Sequencing wild and cultivated cassava and related species reveals extensive interspecific hybridization and genetic diversity.</title>
        <authorList>
            <person name="Bredeson J.V."/>
            <person name="Lyons J.B."/>
            <person name="Prochnik S.E."/>
            <person name="Wu G.A."/>
            <person name="Ha C.M."/>
            <person name="Edsinger-Gonzales E."/>
            <person name="Grimwood J."/>
            <person name="Schmutz J."/>
            <person name="Rabbi I.Y."/>
            <person name="Egesi C."/>
            <person name="Nauluvula P."/>
            <person name="Lebot V."/>
            <person name="Ndunguru J."/>
            <person name="Mkamilo G."/>
            <person name="Bart R.S."/>
            <person name="Setter T.L."/>
            <person name="Gleadow R.M."/>
            <person name="Kulakow P."/>
            <person name="Ferguson M.E."/>
            <person name="Rounsley S."/>
            <person name="Rokhsar D.S."/>
        </authorList>
    </citation>
    <scope>NUCLEOTIDE SEQUENCE [LARGE SCALE GENOMIC DNA]</scope>
    <source>
        <strain evidence="2">cv. AM560-2</strain>
    </source>
</reference>